<organism evidence="1 2">
    <name type="scientific">Thelohanellus kitauei</name>
    <name type="common">Myxosporean</name>
    <dbReference type="NCBI Taxonomy" id="669202"/>
    <lineage>
        <taxon>Eukaryota</taxon>
        <taxon>Metazoa</taxon>
        <taxon>Cnidaria</taxon>
        <taxon>Myxozoa</taxon>
        <taxon>Myxosporea</taxon>
        <taxon>Bivalvulida</taxon>
        <taxon>Platysporina</taxon>
        <taxon>Myxobolidae</taxon>
        <taxon>Thelohanellus</taxon>
    </lineage>
</organism>
<keyword evidence="2" id="KW-1185">Reference proteome</keyword>
<dbReference type="Proteomes" id="UP000031668">
    <property type="component" value="Unassembled WGS sequence"/>
</dbReference>
<sequence length="99" mass="11344">MLQVICKLKYEQTKRIQSGYGIHPAKKLLMILKTYYPQIIILAHIDDSLPTIVSTAPSMMGIRAVLLQNNTEGWIVQSYMHQEQSRKRRNGIQSMTGKV</sequence>
<name>A0A0C2MA30_THEKT</name>
<evidence type="ECO:0000313" key="2">
    <source>
        <dbReference type="Proteomes" id="UP000031668"/>
    </source>
</evidence>
<dbReference type="EMBL" id="JWZT01005374">
    <property type="protein sequence ID" value="KII61179.1"/>
    <property type="molecule type" value="Genomic_DNA"/>
</dbReference>
<evidence type="ECO:0000313" key="1">
    <source>
        <dbReference type="EMBL" id="KII61179.1"/>
    </source>
</evidence>
<protein>
    <submittedName>
        <fullName evidence="1">Uncharacterized protein</fullName>
    </submittedName>
</protein>
<accession>A0A0C2MA30</accession>
<dbReference type="AlphaFoldDB" id="A0A0C2MA30"/>
<proteinExistence type="predicted"/>
<reference evidence="1 2" key="1">
    <citation type="journal article" date="2014" name="Genome Biol. Evol.">
        <title>The genome of the myxosporean Thelohanellus kitauei shows adaptations to nutrient acquisition within its fish host.</title>
        <authorList>
            <person name="Yang Y."/>
            <person name="Xiong J."/>
            <person name="Zhou Z."/>
            <person name="Huo F."/>
            <person name="Miao W."/>
            <person name="Ran C."/>
            <person name="Liu Y."/>
            <person name="Zhang J."/>
            <person name="Feng J."/>
            <person name="Wang M."/>
            <person name="Wang M."/>
            <person name="Wang L."/>
            <person name="Yao B."/>
        </authorList>
    </citation>
    <scope>NUCLEOTIDE SEQUENCE [LARGE SCALE GENOMIC DNA]</scope>
    <source>
        <strain evidence="1">Wuqing</strain>
    </source>
</reference>
<gene>
    <name evidence="1" type="ORF">RF11_11264</name>
</gene>
<comment type="caution">
    <text evidence="1">The sequence shown here is derived from an EMBL/GenBank/DDBJ whole genome shotgun (WGS) entry which is preliminary data.</text>
</comment>